<evidence type="ECO:0000256" key="7">
    <source>
        <dbReference type="SAM" id="Phobius"/>
    </source>
</evidence>
<evidence type="ECO:0000313" key="9">
    <source>
        <dbReference type="Proteomes" id="UP001139971"/>
    </source>
</evidence>
<keyword evidence="6 7" id="KW-0472">Membrane</keyword>
<evidence type="ECO:0000256" key="6">
    <source>
        <dbReference type="ARBA" id="ARBA00023136"/>
    </source>
</evidence>
<evidence type="ECO:0000256" key="3">
    <source>
        <dbReference type="ARBA" id="ARBA00022692"/>
    </source>
</evidence>
<evidence type="ECO:0000256" key="5">
    <source>
        <dbReference type="ARBA" id="ARBA00022989"/>
    </source>
</evidence>
<organism evidence="8 9">
    <name type="scientific">Tahibacter soli</name>
    <dbReference type="NCBI Taxonomy" id="2983605"/>
    <lineage>
        <taxon>Bacteria</taxon>
        <taxon>Pseudomonadati</taxon>
        <taxon>Pseudomonadota</taxon>
        <taxon>Gammaproteobacteria</taxon>
        <taxon>Lysobacterales</taxon>
        <taxon>Rhodanobacteraceae</taxon>
        <taxon>Tahibacter</taxon>
    </lineage>
</organism>
<comment type="caution">
    <text evidence="8">The sequence shown here is derived from an EMBL/GenBank/DDBJ whole genome shotgun (WGS) entry which is preliminary data.</text>
</comment>
<comment type="subcellular location">
    <subcellularLocation>
        <location evidence="1">Endomembrane system</location>
        <topology evidence="1">Multi-pass membrane protein</topology>
    </subcellularLocation>
    <subcellularLocation>
        <location evidence="2">Endoplasmic reticulum membrane</location>
    </subcellularLocation>
</comment>
<evidence type="ECO:0000256" key="2">
    <source>
        <dbReference type="ARBA" id="ARBA00004586"/>
    </source>
</evidence>
<dbReference type="GO" id="GO:0071763">
    <property type="term" value="P:nuclear membrane organization"/>
    <property type="evidence" value="ECO:0007669"/>
    <property type="project" value="TreeGrafter"/>
</dbReference>
<keyword evidence="3 7" id="KW-0812">Transmembrane</keyword>
<evidence type="ECO:0000256" key="1">
    <source>
        <dbReference type="ARBA" id="ARBA00004127"/>
    </source>
</evidence>
<dbReference type="EMBL" id="JAOVZO020000019">
    <property type="protein sequence ID" value="MDC8014907.1"/>
    <property type="molecule type" value="Genomic_DNA"/>
</dbReference>
<keyword evidence="5 7" id="KW-1133">Transmembrane helix</keyword>
<feature type="transmembrane region" description="Helical" evidence="7">
    <location>
        <begin position="331"/>
        <end position="350"/>
    </location>
</feature>
<evidence type="ECO:0000313" key="8">
    <source>
        <dbReference type="EMBL" id="MDC8014907.1"/>
    </source>
</evidence>
<sequence length="394" mass="42580">MVDRYTSEETVGYGSRVKQSFGGALVGLAMFVAAFPLLFWNEGRAVAEHKALREGAGAVVSVKAAPLDPANEGKLVHVGGTASASGTLVDPTFGVRADGIALSRNVEMFQWVEHKETRTEKQLGGSEKRVTTYEYDTKWDDDAIDSDRFEHRDGHRNPDKFPFEANRVRADPVRLGDFVLSTRYVDDIGNARPLTPTLDQLPPNLAASFQLDDGRLVTSRDPAKPAVGDVRVTFSVVPQQVVSTIGVQRNGRIEAYTASNGREIALLDSGDVPAERMFAQAQSRASMFTWVLRGVGFVLMWFGLSAALGWLSTVLDVLPILGTLVQKGIGIVAALIALPLAMLTIALAWFVYRPLLSVVLVAVAIGAFWLLRRRARGALPPPPPAASPPPLPGV</sequence>
<feature type="transmembrane region" description="Helical" evidence="7">
    <location>
        <begin position="290"/>
        <end position="311"/>
    </location>
</feature>
<dbReference type="PANTHER" id="PTHR13416:SF2">
    <property type="entry name" value="TRANSMEMBRANE PROTEIN 43"/>
    <property type="match status" value="1"/>
</dbReference>
<accession>A0A9X4BL32</accession>
<name>A0A9X4BL32_9GAMM</name>
<protein>
    <submittedName>
        <fullName evidence="8">TMEM43 family protein</fullName>
    </submittedName>
</protein>
<gene>
    <name evidence="8" type="ORF">OD750_020370</name>
</gene>
<dbReference type="AlphaFoldDB" id="A0A9X4BL32"/>
<dbReference type="RefSeq" id="WP_263540855.1">
    <property type="nucleotide sequence ID" value="NZ_JAOVZO020000019.1"/>
</dbReference>
<evidence type="ECO:0000256" key="4">
    <source>
        <dbReference type="ARBA" id="ARBA00022824"/>
    </source>
</evidence>
<dbReference type="GO" id="GO:0012505">
    <property type="term" value="C:endomembrane system"/>
    <property type="evidence" value="ECO:0007669"/>
    <property type="project" value="UniProtKB-SubCell"/>
</dbReference>
<feature type="transmembrane region" description="Helical" evidence="7">
    <location>
        <begin position="355"/>
        <end position="371"/>
    </location>
</feature>
<dbReference type="PANTHER" id="PTHR13416">
    <property type="match status" value="1"/>
</dbReference>
<feature type="transmembrane region" description="Helical" evidence="7">
    <location>
        <begin position="20"/>
        <end position="40"/>
    </location>
</feature>
<dbReference type="Proteomes" id="UP001139971">
    <property type="component" value="Unassembled WGS sequence"/>
</dbReference>
<keyword evidence="4" id="KW-0256">Endoplasmic reticulum</keyword>
<dbReference type="Pfam" id="PF07787">
    <property type="entry name" value="TMEM43"/>
    <property type="match status" value="1"/>
</dbReference>
<keyword evidence="9" id="KW-1185">Reference proteome</keyword>
<dbReference type="GO" id="GO:0006629">
    <property type="term" value="P:lipid metabolic process"/>
    <property type="evidence" value="ECO:0007669"/>
    <property type="project" value="TreeGrafter"/>
</dbReference>
<dbReference type="InterPro" id="IPR012430">
    <property type="entry name" value="TMEM43_fam"/>
</dbReference>
<proteinExistence type="predicted"/>
<reference evidence="8" key="1">
    <citation type="submission" date="2023-02" db="EMBL/GenBank/DDBJ databases">
        <title>Tahibacter soli sp. nov. isolated from soil.</title>
        <authorList>
            <person name="Baek J.H."/>
            <person name="Lee J.K."/>
            <person name="Choi D.G."/>
            <person name="Jeon C.O."/>
        </authorList>
    </citation>
    <scope>NUCLEOTIDE SEQUENCE</scope>
    <source>
        <strain evidence="8">BL</strain>
    </source>
</reference>